<feature type="signal peptide" evidence="5">
    <location>
        <begin position="1"/>
        <end position="24"/>
    </location>
</feature>
<feature type="repeat" description="TPR" evidence="3">
    <location>
        <begin position="326"/>
        <end position="359"/>
    </location>
</feature>
<feature type="region of interest" description="Disordered" evidence="4">
    <location>
        <begin position="517"/>
        <end position="562"/>
    </location>
</feature>
<feature type="chain" id="PRO_5022989742" evidence="5">
    <location>
        <begin position="25"/>
        <end position="562"/>
    </location>
</feature>
<dbReference type="InterPro" id="IPR019734">
    <property type="entry name" value="TPR_rpt"/>
</dbReference>
<evidence type="ECO:0000256" key="1">
    <source>
        <dbReference type="ARBA" id="ARBA00022737"/>
    </source>
</evidence>
<sequence precursor="true">MFTLTRWFAPLVVLMIAAPLWAQAKGQADLDKAVDLKLSAESVDDLEKVISLSESALKQGLSPDDELFAKQLLTSVLYQRAQTIASGIFERQPPVAQWKELRDRALADANRALKVDPALGEMQLLKSRLLLLPDGDKDEAKKALDAAIENLKEDDRQLSKAIMMSATLEDDPKLQIEKLTRAIKTDADNVDALKLRGVLYMQQEDFEKASADLKLVMEKNPNDVASLQAYADTLAGMKKFDEAIALLDKTVAEHPGSPVGYLLRARLKILAEDAEGAIEDIDQVLAFIPRSIPALMMRARLYVELDRPADAEQDLDRILSIEANLPDAIILRSVVLTQQGKFDQAIKDLESLLQRDPNNEAILIQIGMVYNSDDQPRKAIQVFETVLKKAPDSWQAISGKANAQLSIGAQKEAIEGYEAALKLQPNDDHILNNLAWVLATSPDDSLRNGERSLELAKKACEETNYEAPHILSTLAAAHAETGNFDEAKKWAQKAVDQGTDEDIIGHLKEELASYEAKKPWREKQETQEKEGVEIMPPAAEEKPVKTMDEDAIAPDADKQAAE</sequence>
<evidence type="ECO:0000256" key="3">
    <source>
        <dbReference type="PROSITE-ProRule" id="PRU00339"/>
    </source>
</evidence>
<dbReference type="PANTHER" id="PTHR44943:SF8">
    <property type="entry name" value="TPR REPEAT-CONTAINING PROTEIN MJ0263"/>
    <property type="match status" value="1"/>
</dbReference>
<feature type="compositionally biased region" description="Basic and acidic residues" evidence="4">
    <location>
        <begin position="539"/>
        <end position="548"/>
    </location>
</feature>
<dbReference type="InterPro" id="IPR051685">
    <property type="entry name" value="Ycf3/AcsC/BcsC/TPR_MFPF"/>
</dbReference>
<dbReference type="PANTHER" id="PTHR44943">
    <property type="entry name" value="CELLULOSE SYNTHASE OPERON PROTEIN C"/>
    <property type="match status" value="1"/>
</dbReference>
<keyword evidence="2 3" id="KW-0802">TPR repeat</keyword>
<reference evidence="6 7" key="1">
    <citation type="submission" date="2019-02" db="EMBL/GenBank/DDBJ databases">
        <title>Deep-cultivation of Planctomycetes and their phenomic and genomic characterization uncovers novel biology.</title>
        <authorList>
            <person name="Wiegand S."/>
            <person name="Jogler M."/>
            <person name="Boedeker C."/>
            <person name="Pinto D."/>
            <person name="Vollmers J."/>
            <person name="Rivas-Marin E."/>
            <person name="Kohn T."/>
            <person name="Peeters S.H."/>
            <person name="Heuer A."/>
            <person name="Rast P."/>
            <person name="Oberbeckmann S."/>
            <person name="Bunk B."/>
            <person name="Jeske O."/>
            <person name="Meyerdierks A."/>
            <person name="Storesund J.E."/>
            <person name="Kallscheuer N."/>
            <person name="Luecker S."/>
            <person name="Lage O.M."/>
            <person name="Pohl T."/>
            <person name="Merkel B.J."/>
            <person name="Hornburger P."/>
            <person name="Mueller R.-W."/>
            <person name="Bruemmer F."/>
            <person name="Labrenz M."/>
            <person name="Spormann A.M."/>
            <person name="Op Den Camp H."/>
            <person name="Overmann J."/>
            <person name="Amann R."/>
            <person name="Jetten M.S.M."/>
            <person name="Mascher T."/>
            <person name="Medema M.H."/>
            <person name="Devos D.P."/>
            <person name="Kaster A.-K."/>
            <person name="Ovreas L."/>
            <person name="Rohde M."/>
            <person name="Galperin M.Y."/>
            <person name="Jogler C."/>
        </authorList>
    </citation>
    <scope>NUCLEOTIDE SEQUENCE [LARGE SCALE GENOMIC DNA]</scope>
    <source>
        <strain evidence="6 7">Enr8</strain>
    </source>
</reference>
<dbReference type="Gene3D" id="1.25.40.10">
    <property type="entry name" value="Tetratricopeptide repeat domain"/>
    <property type="match status" value="2"/>
</dbReference>
<feature type="repeat" description="TPR" evidence="3">
    <location>
        <begin position="360"/>
        <end position="393"/>
    </location>
</feature>
<dbReference type="OrthoDB" id="250076at2"/>
<name>A0A5C5VJP0_9BACT</name>
<dbReference type="SMART" id="SM00028">
    <property type="entry name" value="TPR"/>
    <property type="match status" value="8"/>
</dbReference>
<dbReference type="Proteomes" id="UP000318878">
    <property type="component" value="Unassembled WGS sequence"/>
</dbReference>
<feature type="repeat" description="TPR" evidence="3">
    <location>
        <begin position="394"/>
        <end position="427"/>
    </location>
</feature>
<keyword evidence="5" id="KW-0732">Signal</keyword>
<dbReference type="Pfam" id="PF13374">
    <property type="entry name" value="TPR_10"/>
    <property type="match status" value="1"/>
</dbReference>
<keyword evidence="1" id="KW-0677">Repeat</keyword>
<evidence type="ECO:0000256" key="4">
    <source>
        <dbReference type="SAM" id="MobiDB-lite"/>
    </source>
</evidence>
<keyword evidence="7" id="KW-1185">Reference proteome</keyword>
<proteinExistence type="predicted"/>
<dbReference type="EMBL" id="SJPF01000001">
    <property type="protein sequence ID" value="TWT38814.1"/>
    <property type="molecule type" value="Genomic_DNA"/>
</dbReference>
<gene>
    <name evidence="6" type="primary">yrrB_1</name>
    <name evidence="6" type="ORF">Enr8_05080</name>
</gene>
<feature type="repeat" description="TPR" evidence="3">
    <location>
        <begin position="190"/>
        <end position="223"/>
    </location>
</feature>
<feature type="compositionally biased region" description="Basic and acidic residues" evidence="4">
    <location>
        <begin position="517"/>
        <end position="532"/>
    </location>
</feature>
<dbReference type="PROSITE" id="PS50005">
    <property type="entry name" value="TPR"/>
    <property type="match status" value="4"/>
</dbReference>
<evidence type="ECO:0000256" key="2">
    <source>
        <dbReference type="ARBA" id="ARBA00022803"/>
    </source>
</evidence>
<dbReference type="Pfam" id="PF14559">
    <property type="entry name" value="TPR_19"/>
    <property type="match status" value="2"/>
</dbReference>
<dbReference type="RefSeq" id="WP_146429040.1">
    <property type="nucleotide sequence ID" value="NZ_SJPF01000001.1"/>
</dbReference>
<organism evidence="6 7">
    <name type="scientific">Blastopirellula retiformator</name>
    <dbReference type="NCBI Taxonomy" id="2527970"/>
    <lineage>
        <taxon>Bacteria</taxon>
        <taxon>Pseudomonadati</taxon>
        <taxon>Planctomycetota</taxon>
        <taxon>Planctomycetia</taxon>
        <taxon>Pirellulales</taxon>
        <taxon>Pirellulaceae</taxon>
        <taxon>Blastopirellula</taxon>
    </lineage>
</organism>
<comment type="caution">
    <text evidence="6">The sequence shown here is derived from an EMBL/GenBank/DDBJ whole genome shotgun (WGS) entry which is preliminary data.</text>
</comment>
<protein>
    <submittedName>
        <fullName evidence="6">TPR repeat-containing protein YrrB</fullName>
    </submittedName>
</protein>
<dbReference type="SUPFAM" id="SSF48452">
    <property type="entry name" value="TPR-like"/>
    <property type="match status" value="1"/>
</dbReference>
<dbReference type="InterPro" id="IPR011990">
    <property type="entry name" value="TPR-like_helical_dom_sf"/>
</dbReference>
<evidence type="ECO:0000256" key="5">
    <source>
        <dbReference type="SAM" id="SignalP"/>
    </source>
</evidence>
<evidence type="ECO:0000313" key="6">
    <source>
        <dbReference type="EMBL" id="TWT38814.1"/>
    </source>
</evidence>
<accession>A0A5C5VJP0</accession>
<evidence type="ECO:0000313" key="7">
    <source>
        <dbReference type="Proteomes" id="UP000318878"/>
    </source>
</evidence>
<dbReference type="AlphaFoldDB" id="A0A5C5VJP0"/>